<evidence type="ECO:0000313" key="5">
    <source>
        <dbReference type="EMBL" id="MBC2595171.1"/>
    </source>
</evidence>
<evidence type="ECO:0000259" key="4">
    <source>
        <dbReference type="PROSITE" id="PS50932"/>
    </source>
</evidence>
<dbReference type="InterPro" id="IPR010982">
    <property type="entry name" value="Lambda_DNA-bd_dom_sf"/>
</dbReference>
<sequence>MPPTIRSLAKLAGVSPATISLALRNDIRISAQVRKRVQELAEKEGYKPNPIVSQLIAQVRTGQSANYKCTLAVIKTAQHRKDAEEHTVLSWNHASMERAAELGYTVDHFVLAREPMRPQRLAKVLETRGIKGLIVTGPFHDDDIAAKYAPLWERFAAIILGERPDGTSLSSVINDQYNTVRQAMIEAHRLGYRKPALCVHPYVDEILEYRLTGGYLVELRTQPWQSKLMPFDYMSEGKKVFQKWFLQRRPDIILTLHTEIRAWLEEINILAPRDVGLIHLDHEPALADWAGMSQNHHHAGKAAVDMLIGKIHRNETAFSSFPKCITIKSEWQPGPSVKQQ</sequence>
<dbReference type="AlphaFoldDB" id="A0A842HJ11"/>
<feature type="domain" description="HTH lacI-type" evidence="4">
    <location>
        <begin position="3"/>
        <end position="57"/>
    </location>
</feature>
<dbReference type="Pfam" id="PF00356">
    <property type="entry name" value="LacI"/>
    <property type="match status" value="1"/>
</dbReference>
<dbReference type="SUPFAM" id="SSF53822">
    <property type="entry name" value="Periplasmic binding protein-like I"/>
    <property type="match status" value="1"/>
</dbReference>
<reference evidence="5 6" key="1">
    <citation type="submission" date="2020-07" db="EMBL/GenBank/DDBJ databases">
        <authorList>
            <person name="Feng X."/>
        </authorList>
    </citation>
    <scope>NUCLEOTIDE SEQUENCE [LARGE SCALE GENOMIC DNA]</scope>
    <source>
        <strain evidence="5 6">JCM31066</strain>
    </source>
</reference>
<keyword evidence="6" id="KW-1185">Reference proteome</keyword>
<keyword evidence="3" id="KW-0804">Transcription</keyword>
<gene>
    <name evidence="5" type="ORF">H5P28_12960</name>
</gene>
<dbReference type="PROSITE" id="PS50932">
    <property type="entry name" value="HTH_LACI_2"/>
    <property type="match status" value="1"/>
</dbReference>
<organism evidence="5 6">
    <name type="scientific">Ruficoccus amylovorans</name>
    <dbReference type="NCBI Taxonomy" id="1804625"/>
    <lineage>
        <taxon>Bacteria</taxon>
        <taxon>Pseudomonadati</taxon>
        <taxon>Verrucomicrobiota</taxon>
        <taxon>Opitutia</taxon>
        <taxon>Puniceicoccales</taxon>
        <taxon>Cerasicoccaceae</taxon>
        <taxon>Ruficoccus</taxon>
    </lineage>
</organism>
<protein>
    <submittedName>
        <fullName evidence="5">LacI family DNA-binding transcriptional regulator</fullName>
    </submittedName>
</protein>
<dbReference type="SMART" id="SM00354">
    <property type="entry name" value="HTH_LACI"/>
    <property type="match status" value="1"/>
</dbReference>
<dbReference type="PANTHER" id="PTHR30146:SF109">
    <property type="entry name" value="HTH-TYPE TRANSCRIPTIONAL REGULATOR GALS"/>
    <property type="match status" value="1"/>
</dbReference>
<dbReference type="Gene3D" id="3.40.50.2300">
    <property type="match status" value="2"/>
</dbReference>
<dbReference type="GO" id="GO:0000976">
    <property type="term" value="F:transcription cis-regulatory region binding"/>
    <property type="evidence" value="ECO:0007669"/>
    <property type="project" value="TreeGrafter"/>
</dbReference>
<dbReference type="EMBL" id="JACHVB010000035">
    <property type="protein sequence ID" value="MBC2595171.1"/>
    <property type="molecule type" value="Genomic_DNA"/>
</dbReference>
<evidence type="ECO:0000256" key="2">
    <source>
        <dbReference type="ARBA" id="ARBA00023125"/>
    </source>
</evidence>
<dbReference type="InterPro" id="IPR000843">
    <property type="entry name" value="HTH_LacI"/>
</dbReference>
<evidence type="ECO:0000313" key="6">
    <source>
        <dbReference type="Proteomes" id="UP000546464"/>
    </source>
</evidence>
<proteinExistence type="predicted"/>
<keyword evidence="2 5" id="KW-0238">DNA-binding</keyword>
<dbReference type="SUPFAM" id="SSF47413">
    <property type="entry name" value="lambda repressor-like DNA-binding domains"/>
    <property type="match status" value="1"/>
</dbReference>
<evidence type="ECO:0000256" key="3">
    <source>
        <dbReference type="ARBA" id="ARBA00023163"/>
    </source>
</evidence>
<dbReference type="PANTHER" id="PTHR30146">
    <property type="entry name" value="LACI-RELATED TRANSCRIPTIONAL REPRESSOR"/>
    <property type="match status" value="1"/>
</dbReference>
<dbReference type="GO" id="GO:0003700">
    <property type="term" value="F:DNA-binding transcription factor activity"/>
    <property type="evidence" value="ECO:0007669"/>
    <property type="project" value="TreeGrafter"/>
</dbReference>
<accession>A0A842HJ11</accession>
<keyword evidence="1" id="KW-0805">Transcription regulation</keyword>
<dbReference type="RefSeq" id="WP_185676133.1">
    <property type="nucleotide sequence ID" value="NZ_JACHVB010000035.1"/>
</dbReference>
<dbReference type="InterPro" id="IPR028082">
    <property type="entry name" value="Peripla_BP_I"/>
</dbReference>
<dbReference type="Gene3D" id="1.10.260.40">
    <property type="entry name" value="lambda repressor-like DNA-binding domains"/>
    <property type="match status" value="1"/>
</dbReference>
<dbReference type="CDD" id="cd01392">
    <property type="entry name" value="HTH_LacI"/>
    <property type="match status" value="1"/>
</dbReference>
<comment type="caution">
    <text evidence="5">The sequence shown here is derived from an EMBL/GenBank/DDBJ whole genome shotgun (WGS) entry which is preliminary data.</text>
</comment>
<evidence type="ECO:0000256" key="1">
    <source>
        <dbReference type="ARBA" id="ARBA00023015"/>
    </source>
</evidence>
<name>A0A842HJ11_9BACT</name>
<dbReference type="Proteomes" id="UP000546464">
    <property type="component" value="Unassembled WGS sequence"/>
</dbReference>